<organism evidence="3 4">
    <name type="scientific">Candidatus Magnetobacterium casense</name>
    <dbReference type="NCBI Taxonomy" id="1455061"/>
    <lineage>
        <taxon>Bacteria</taxon>
        <taxon>Pseudomonadati</taxon>
        <taxon>Nitrospirota</taxon>
        <taxon>Thermodesulfovibrionia</taxon>
        <taxon>Thermodesulfovibrionales</taxon>
        <taxon>Candidatus Magnetobacteriaceae</taxon>
        <taxon>Candidatus Magnetobacterium</taxon>
    </lineage>
</organism>
<dbReference type="RefSeq" id="WP_218252650.1">
    <property type="nucleotide sequence ID" value="NZ_JABXWD010000183.1"/>
</dbReference>
<proteinExistence type="predicted"/>
<dbReference type="Proteomes" id="UP001196980">
    <property type="component" value="Unassembled WGS sequence"/>
</dbReference>
<accession>A0ABS6RZN1</accession>
<sequence>MLYTITQTDITDELFKEYIGCIKRAYYDEESYLTNREYRTMLPTWSTPIEPGKCLDEIESHMKRIVDKRLLDSKGLYTLSHSTGTMSMNFPFVNRLQHYFMKRKWQQPERDPQQKFNSLLRLNRKTKDNRDEEDYENYSKNIEDFNHFVNVVAAMARLISYFREESVKERHKRDDKTKYPIGEELEKSIAYRNKDGFRIFTLMLAAFYHDIGKTVVYHRHGMEGAIILSDHRSESWYELHKIVSEYKRYYRGHFCYDFEHDDLIFIADMLHYHDLFGSLSTGESGYMRMVDLIVRIKRHSYVNNKIEDQMKWGKRFLFDLALLNIADMMVSRVSKGDLQEEWYIRAKANQEIETFLKSKDRGHLLIHDLCLAFKLFDSNNQNIHSDNQVKLSETAFDCSNRHLTERLRRLIVVSVSRAIRVFEKPDRIEKKKKELSDREKQRGTESGDKIDAKLSNASEKMAAILKHLKEDIEIREEQGGGSIITVREDNCTGIAIDTFMRELNTIINQHIKTIAEIKEFGRRLSYVGQMDYALACFEKIALTALDCVFEELYDPYYRTNLIKESIPVPGDATKFFYRLHGKLIVENLSAIFIEIIHHLLFRDDVGDRIRNIEFNELRDRLTEDRVRSILSLDGPARTKRALQLILQTVFLY</sequence>
<name>A0ABS6RZN1_9BACT</name>
<dbReference type="Pfam" id="PF01966">
    <property type="entry name" value="HD"/>
    <property type="match status" value="1"/>
</dbReference>
<reference evidence="3 4" key="1">
    <citation type="journal article" date="2020" name="J Geophys Res Biogeosci">
        <title>Magnetotaxis as an Adaptation to Enable Bacterial Shuttling of Microbial Sulfur and Sulfur Cycling Across Aquatic Oxic#Anoxic Interfaces.</title>
        <authorList>
            <person name="Li J."/>
            <person name="Liu P."/>
            <person name="Wang J."/>
            <person name="Roberts A.P."/>
            <person name="Pan Y."/>
        </authorList>
    </citation>
    <scope>NUCLEOTIDE SEQUENCE [LARGE SCALE GENOMIC DNA]</scope>
    <source>
        <strain evidence="3 4">MYR-1_YQ</strain>
    </source>
</reference>
<evidence type="ECO:0000259" key="2">
    <source>
        <dbReference type="Pfam" id="PF01966"/>
    </source>
</evidence>
<dbReference type="InterPro" id="IPR006674">
    <property type="entry name" value="HD_domain"/>
</dbReference>
<protein>
    <recommendedName>
        <fullName evidence="2">HD domain-containing protein</fullName>
    </recommendedName>
</protein>
<dbReference type="EMBL" id="JABXWD010000183">
    <property type="protein sequence ID" value="MBV6342021.1"/>
    <property type="molecule type" value="Genomic_DNA"/>
</dbReference>
<evidence type="ECO:0000313" key="4">
    <source>
        <dbReference type="Proteomes" id="UP001196980"/>
    </source>
</evidence>
<evidence type="ECO:0000313" key="3">
    <source>
        <dbReference type="EMBL" id="MBV6342021.1"/>
    </source>
</evidence>
<feature type="region of interest" description="Disordered" evidence="1">
    <location>
        <begin position="432"/>
        <end position="451"/>
    </location>
</feature>
<evidence type="ECO:0000256" key="1">
    <source>
        <dbReference type="SAM" id="MobiDB-lite"/>
    </source>
</evidence>
<keyword evidence="4" id="KW-1185">Reference proteome</keyword>
<comment type="caution">
    <text evidence="3">The sequence shown here is derived from an EMBL/GenBank/DDBJ whole genome shotgun (WGS) entry which is preliminary data.</text>
</comment>
<gene>
    <name evidence="3" type="ORF">HWQ67_10530</name>
</gene>
<feature type="domain" description="HD" evidence="2">
    <location>
        <begin position="197"/>
        <end position="245"/>
    </location>
</feature>